<organism evidence="9 10">
    <name type="scientific">Novymonas esmeraldas</name>
    <dbReference type="NCBI Taxonomy" id="1808958"/>
    <lineage>
        <taxon>Eukaryota</taxon>
        <taxon>Discoba</taxon>
        <taxon>Euglenozoa</taxon>
        <taxon>Kinetoplastea</taxon>
        <taxon>Metakinetoplastina</taxon>
        <taxon>Trypanosomatida</taxon>
        <taxon>Trypanosomatidae</taxon>
        <taxon>Novymonas</taxon>
    </lineage>
</organism>
<keyword evidence="2" id="KW-0808">Transferase</keyword>
<dbReference type="PROSITE" id="PS50011">
    <property type="entry name" value="PROTEIN_KINASE_DOM"/>
    <property type="match status" value="1"/>
</dbReference>
<feature type="region of interest" description="Disordered" evidence="7">
    <location>
        <begin position="221"/>
        <end position="253"/>
    </location>
</feature>
<evidence type="ECO:0000256" key="6">
    <source>
        <dbReference type="PROSITE-ProRule" id="PRU10141"/>
    </source>
</evidence>
<evidence type="ECO:0000256" key="3">
    <source>
        <dbReference type="ARBA" id="ARBA00022741"/>
    </source>
</evidence>
<dbReference type="GO" id="GO:0004674">
    <property type="term" value="F:protein serine/threonine kinase activity"/>
    <property type="evidence" value="ECO:0007669"/>
    <property type="project" value="UniProtKB-KW"/>
</dbReference>
<feature type="compositionally biased region" description="Basic residues" evidence="7">
    <location>
        <begin position="244"/>
        <end position="253"/>
    </location>
</feature>
<dbReference type="EMBL" id="JAECZO010000006">
    <property type="protein sequence ID" value="KAK7200509.1"/>
    <property type="molecule type" value="Genomic_DNA"/>
</dbReference>
<feature type="domain" description="Protein kinase" evidence="8">
    <location>
        <begin position="16"/>
        <end position="534"/>
    </location>
</feature>
<dbReference type="InterPro" id="IPR011009">
    <property type="entry name" value="Kinase-like_dom_sf"/>
</dbReference>
<dbReference type="Gene3D" id="1.10.510.10">
    <property type="entry name" value="Transferase(Phosphotransferase) domain 1"/>
    <property type="match status" value="1"/>
</dbReference>
<keyword evidence="4 9" id="KW-0418">Kinase</keyword>
<protein>
    <submittedName>
        <fullName evidence="9">Serine/threonine kinase</fullName>
    </submittedName>
</protein>
<keyword evidence="1" id="KW-0723">Serine/threonine-protein kinase</keyword>
<evidence type="ECO:0000256" key="2">
    <source>
        <dbReference type="ARBA" id="ARBA00022679"/>
    </source>
</evidence>
<sequence length="804" mass="86146">MMKSYQAPASFEQGRYIPTKVLGTGTYGQVIRCYDTVTCKDVAVKVAQCDTAYRRSALNEINALMCLKDNRDSVGILDSFEDAGHVCIVSELLDRNLFEVLRSRGFGPLSLQEVRQVAVHVLNALASLHNSGYIHCDVKPENIMLRCSPARTSNSSSPGAGPFSSENVSSSDSSAKGGEQTNAANAAAAGQEIMWLEANANAHNQLWRNANCATDALAGDAPHITSQDSDANASFSPRTSNRVRGNHPARYGHRGGGDAAPIGWAGARHNNSLDALFGVAAPATTIFSTRNDSCADQNTAFNECGDDGLVRTPRNPTSNPYCRTCLIDFGAVRRFNDNTYYDVQSLWYRAPEVLCGLPYGTAIDSWSVGCVLFELFTGKPFFPGESTHQQISLIVQHVGHPSLAALQQGELAGTFQLPMAYVSPDARREHVRGWIVSSREAGLRRWNNHQTQKRHEAHTASVQQYLWSHHAAAADVAAAKVEEDPLLTAPPYGDSDVDGASEELELLVDLICDLLHPDESQRLSCTQALRHPFLNRGQRCCNATPCPYTATPAASFPPLSAAPASMPCIMATTPTGQPVLVTASPVNMSVGCPSETPYVTHAVHAAHTATAPFSVAPVDTMMGVEMKVSPLGAPPQQVQAFSTHPNVQNCTAYNTNGASQMMPCAVPLYPQMSHRAAPRAPSAFLPLGMTAQNQVNGLYCSPGVTTQQQYPASGMNVSPTYPQYGAQVQSHVALGFASTAAPNPLAAAPATSVQPLGAQTYVFASPGTVPCMRDYQPDVAPVNMSPYVLYHFQPQHPCATVMSP</sequence>
<evidence type="ECO:0000256" key="7">
    <source>
        <dbReference type="SAM" id="MobiDB-lite"/>
    </source>
</evidence>
<proteinExistence type="predicted"/>
<name>A0AAW0F4B6_9TRYP</name>
<keyword evidence="5 6" id="KW-0067">ATP-binding</keyword>
<dbReference type="InterPro" id="IPR017441">
    <property type="entry name" value="Protein_kinase_ATP_BS"/>
</dbReference>
<evidence type="ECO:0000256" key="4">
    <source>
        <dbReference type="ARBA" id="ARBA00022777"/>
    </source>
</evidence>
<dbReference type="InterPro" id="IPR050494">
    <property type="entry name" value="Ser_Thr_dual-spec_kinase"/>
</dbReference>
<gene>
    <name evidence="9" type="ORF">NESM_000106300</name>
</gene>
<dbReference type="PROSITE" id="PS00108">
    <property type="entry name" value="PROTEIN_KINASE_ST"/>
    <property type="match status" value="1"/>
</dbReference>
<feature type="compositionally biased region" description="Low complexity" evidence="7">
    <location>
        <begin position="164"/>
        <end position="174"/>
    </location>
</feature>
<evidence type="ECO:0000256" key="1">
    <source>
        <dbReference type="ARBA" id="ARBA00022527"/>
    </source>
</evidence>
<dbReference type="PROSITE" id="PS00107">
    <property type="entry name" value="PROTEIN_KINASE_ATP"/>
    <property type="match status" value="1"/>
</dbReference>
<dbReference type="AlphaFoldDB" id="A0AAW0F4B6"/>
<reference evidence="9 10" key="1">
    <citation type="journal article" date="2021" name="MBio">
        <title>A New Model Trypanosomatid, Novymonas esmeraldas: Genomic Perception of Its 'Candidatus Pandoraea novymonadis' Endosymbiont.</title>
        <authorList>
            <person name="Zakharova A."/>
            <person name="Saura A."/>
            <person name="Butenko A."/>
            <person name="Podesvova L."/>
            <person name="Warmusova S."/>
            <person name="Kostygov A.Y."/>
            <person name="Nenarokova A."/>
            <person name="Lukes J."/>
            <person name="Opperdoes F.R."/>
            <person name="Yurchenko V."/>
        </authorList>
    </citation>
    <scope>NUCLEOTIDE SEQUENCE [LARGE SCALE GENOMIC DNA]</scope>
    <source>
        <strain evidence="9 10">E262AT.01</strain>
    </source>
</reference>
<feature type="compositionally biased region" description="Polar residues" evidence="7">
    <location>
        <begin position="224"/>
        <end position="243"/>
    </location>
</feature>
<feature type="region of interest" description="Disordered" evidence="7">
    <location>
        <begin position="149"/>
        <end position="186"/>
    </location>
</feature>
<evidence type="ECO:0000259" key="8">
    <source>
        <dbReference type="PROSITE" id="PS50011"/>
    </source>
</evidence>
<evidence type="ECO:0000313" key="9">
    <source>
        <dbReference type="EMBL" id="KAK7200509.1"/>
    </source>
</evidence>
<comment type="caution">
    <text evidence="9">The sequence shown here is derived from an EMBL/GenBank/DDBJ whole genome shotgun (WGS) entry which is preliminary data.</text>
</comment>
<keyword evidence="3 6" id="KW-0547">Nucleotide-binding</keyword>
<dbReference type="GO" id="GO:0005524">
    <property type="term" value="F:ATP binding"/>
    <property type="evidence" value="ECO:0007669"/>
    <property type="project" value="UniProtKB-UniRule"/>
</dbReference>
<dbReference type="GO" id="GO:0004713">
    <property type="term" value="F:protein tyrosine kinase activity"/>
    <property type="evidence" value="ECO:0007669"/>
    <property type="project" value="TreeGrafter"/>
</dbReference>
<dbReference type="InterPro" id="IPR008271">
    <property type="entry name" value="Ser/Thr_kinase_AS"/>
</dbReference>
<dbReference type="Gene3D" id="3.30.200.20">
    <property type="entry name" value="Phosphorylase Kinase, domain 1"/>
    <property type="match status" value="1"/>
</dbReference>
<feature type="binding site" evidence="6">
    <location>
        <position position="45"/>
    </location>
    <ligand>
        <name>ATP</name>
        <dbReference type="ChEBI" id="CHEBI:30616"/>
    </ligand>
</feature>
<dbReference type="GO" id="GO:0005737">
    <property type="term" value="C:cytoplasm"/>
    <property type="evidence" value="ECO:0007669"/>
    <property type="project" value="TreeGrafter"/>
</dbReference>
<dbReference type="SMART" id="SM00220">
    <property type="entry name" value="S_TKc"/>
    <property type="match status" value="1"/>
</dbReference>
<evidence type="ECO:0000256" key="5">
    <source>
        <dbReference type="ARBA" id="ARBA00022840"/>
    </source>
</evidence>
<dbReference type="PANTHER" id="PTHR24058:SF108">
    <property type="entry name" value="KINASE, PUTATIVE-RELATED"/>
    <property type="match status" value="1"/>
</dbReference>
<dbReference type="SUPFAM" id="SSF56112">
    <property type="entry name" value="Protein kinase-like (PK-like)"/>
    <property type="match status" value="1"/>
</dbReference>
<evidence type="ECO:0000313" key="10">
    <source>
        <dbReference type="Proteomes" id="UP001430356"/>
    </source>
</evidence>
<keyword evidence="10" id="KW-1185">Reference proteome</keyword>
<dbReference type="InterPro" id="IPR000719">
    <property type="entry name" value="Prot_kinase_dom"/>
</dbReference>
<accession>A0AAW0F4B6</accession>
<dbReference type="PANTHER" id="PTHR24058">
    <property type="entry name" value="DUAL SPECIFICITY PROTEIN KINASE"/>
    <property type="match status" value="1"/>
</dbReference>
<dbReference type="Proteomes" id="UP001430356">
    <property type="component" value="Unassembled WGS sequence"/>
</dbReference>
<dbReference type="Pfam" id="PF00069">
    <property type="entry name" value="Pkinase"/>
    <property type="match status" value="2"/>
</dbReference>